<dbReference type="RefSeq" id="WP_094404379.1">
    <property type="nucleotide sequence ID" value="NZ_NMVO01000001.1"/>
</dbReference>
<dbReference type="GO" id="GO:0006506">
    <property type="term" value="P:GPI anchor biosynthetic process"/>
    <property type="evidence" value="ECO:0007669"/>
    <property type="project" value="UniProtKB-UniPathway"/>
</dbReference>
<comment type="pathway">
    <text evidence="3">Glycolipid biosynthesis; glycosylphosphatidylinositol-anchor biosynthesis.</text>
</comment>
<accession>A0A255GP14</accession>
<dbReference type="GO" id="GO:0031501">
    <property type="term" value="C:mannosyltransferase complex"/>
    <property type="evidence" value="ECO:0007669"/>
    <property type="project" value="TreeGrafter"/>
</dbReference>
<keyword evidence="5" id="KW-0337">GPI-anchor biosynthesis</keyword>
<dbReference type="PANTHER" id="PTHR12468:SF2">
    <property type="entry name" value="GPI MANNOSYLTRANSFERASE 2"/>
    <property type="match status" value="1"/>
</dbReference>
<keyword evidence="11 13" id="KW-0472">Membrane</keyword>
<dbReference type="PANTHER" id="PTHR12468">
    <property type="entry name" value="GPI MANNOSYLTRANSFERASE 2"/>
    <property type="match status" value="1"/>
</dbReference>
<comment type="similarity">
    <text evidence="12">Belongs to the glycosyltransferase 87 family.</text>
</comment>
<evidence type="ECO:0000256" key="6">
    <source>
        <dbReference type="ARBA" id="ARBA00022676"/>
    </source>
</evidence>
<keyword evidence="6" id="KW-0328">Glycosyltransferase</keyword>
<proteinExistence type="inferred from homology"/>
<evidence type="ECO:0000313" key="15">
    <source>
        <dbReference type="Proteomes" id="UP000215896"/>
    </source>
</evidence>
<dbReference type="Pfam" id="PF09594">
    <property type="entry name" value="GT87"/>
    <property type="match status" value="1"/>
</dbReference>
<feature type="transmembrane region" description="Helical" evidence="13">
    <location>
        <begin position="600"/>
        <end position="618"/>
    </location>
</feature>
<evidence type="ECO:0000313" key="14">
    <source>
        <dbReference type="EMBL" id="OYO17549.1"/>
    </source>
</evidence>
<feature type="transmembrane region" description="Helical" evidence="13">
    <location>
        <begin position="713"/>
        <end position="730"/>
    </location>
</feature>
<evidence type="ECO:0000256" key="12">
    <source>
        <dbReference type="ARBA" id="ARBA00024033"/>
    </source>
</evidence>
<feature type="transmembrane region" description="Helical" evidence="13">
    <location>
        <begin position="221"/>
        <end position="248"/>
    </location>
</feature>
<feature type="transmembrane region" description="Helical" evidence="13">
    <location>
        <begin position="42"/>
        <end position="62"/>
    </location>
</feature>
<evidence type="ECO:0000256" key="1">
    <source>
        <dbReference type="ARBA" id="ARBA00004477"/>
    </source>
</evidence>
<gene>
    <name evidence="14" type="ORF">CGZ94_01200</name>
</gene>
<dbReference type="OrthoDB" id="151635at2"/>
<evidence type="ECO:0000256" key="2">
    <source>
        <dbReference type="ARBA" id="ARBA00004651"/>
    </source>
</evidence>
<dbReference type="GO" id="GO:0000009">
    <property type="term" value="F:alpha-1,6-mannosyltransferase activity"/>
    <property type="evidence" value="ECO:0007669"/>
    <property type="project" value="InterPro"/>
</dbReference>
<dbReference type="InterPro" id="IPR007315">
    <property type="entry name" value="PIG-V/Gpi18"/>
</dbReference>
<accession>A0A4R6LQ52</accession>
<evidence type="ECO:0000256" key="5">
    <source>
        <dbReference type="ARBA" id="ARBA00022502"/>
    </source>
</evidence>
<evidence type="ECO:0000256" key="7">
    <source>
        <dbReference type="ARBA" id="ARBA00022679"/>
    </source>
</evidence>
<evidence type="ECO:0000256" key="13">
    <source>
        <dbReference type="SAM" id="Phobius"/>
    </source>
</evidence>
<evidence type="ECO:0000256" key="8">
    <source>
        <dbReference type="ARBA" id="ARBA00022692"/>
    </source>
</evidence>
<comment type="subcellular location">
    <subcellularLocation>
        <location evidence="2">Cell membrane</location>
        <topology evidence="2">Multi-pass membrane protein</topology>
    </subcellularLocation>
    <subcellularLocation>
        <location evidence="1">Endoplasmic reticulum membrane</location>
        <topology evidence="1">Multi-pass membrane protein</topology>
    </subcellularLocation>
</comment>
<evidence type="ECO:0000256" key="4">
    <source>
        <dbReference type="ARBA" id="ARBA00022475"/>
    </source>
</evidence>
<evidence type="ECO:0008006" key="16">
    <source>
        <dbReference type="Google" id="ProtNLM"/>
    </source>
</evidence>
<protein>
    <recommendedName>
        <fullName evidence="16">DUF2029 domain-containing protein</fullName>
    </recommendedName>
</protein>
<evidence type="ECO:0000256" key="3">
    <source>
        <dbReference type="ARBA" id="ARBA00004687"/>
    </source>
</evidence>
<evidence type="ECO:0000256" key="10">
    <source>
        <dbReference type="ARBA" id="ARBA00022989"/>
    </source>
</evidence>
<keyword evidence="15" id="KW-1185">Reference proteome</keyword>
<feature type="transmembrane region" description="Helical" evidence="13">
    <location>
        <begin position="182"/>
        <end position="201"/>
    </location>
</feature>
<feature type="transmembrane region" description="Helical" evidence="13">
    <location>
        <begin position="260"/>
        <end position="278"/>
    </location>
</feature>
<feature type="transmembrane region" description="Helical" evidence="13">
    <location>
        <begin position="413"/>
        <end position="433"/>
    </location>
</feature>
<feature type="transmembrane region" description="Helical" evidence="13">
    <location>
        <begin position="381"/>
        <end position="401"/>
    </location>
</feature>
<organism evidence="14 15">
    <name type="scientific">Enemella evansiae</name>
    <dbReference type="NCBI Taxonomy" id="2016499"/>
    <lineage>
        <taxon>Bacteria</taxon>
        <taxon>Bacillati</taxon>
        <taxon>Actinomycetota</taxon>
        <taxon>Actinomycetes</taxon>
        <taxon>Propionibacteriales</taxon>
        <taxon>Propionibacteriaceae</taxon>
        <taxon>Enemella</taxon>
    </lineage>
</organism>
<evidence type="ECO:0000256" key="9">
    <source>
        <dbReference type="ARBA" id="ARBA00022824"/>
    </source>
</evidence>
<dbReference type="GO" id="GO:0004376">
    <property type="term" value="F:GPI mannosyltransferase activity"/>
    <property type="evidence" value="ECO:0007669"/>
    <property type="project" value="InterPro"/>
</dbReference>
<dbReference type="UniPathway" id="UPA00196"/>
<sequence>MARSGPPTTVEPFGQLVTRFVGGPLGRHAQLISGTARRAYSWFNPATVALAVATFMWVLTVIRQDPCRQTVPGVQPNGFIEQCYSDIPALFRSRGLMDGNTPYFDTGNYQVLEYPVLTGMFMELMRLITVALGAPVGPGLNEQQVIDSTNLYYSVNMVVLFALLVVLVLAHIASTPGRGWDTLMIVASPSIILTGLINWDMLPVALTTLGLLFWQRKKPGWAGVMLGLSMAAKLYAGFLLGPLLLLCLRTGKWREFLRTLIWFLIAWVGANLPVMIGAPEQWMAFWTFNSDRAGDFGSIWYLFVLGENPVVDLNLVSTTFFLIGCAALGVLILLAPQRPRIGQVSFLVLMAFLLTNKVYSPQYVLWVLPFLAMCRPKWRDWLIFGVGEALYVMAIWGHLGQYLNPAGGGPDKIFWAATILRMLTQLWVVGIVIRDILQPRFDLVRNGSLPGDRSAYIDDPTGGVLDGAADTPFWSMVQRRGSEALAGVRSLIPPRTVPGTPIPGLRIRIDRWDSAGARWTAAVWVLSRGLLIAVALFAMSESGRTFSQVLMNWDAEHYVGLARDWYQYTGNPEIDKRMAFFPGLPALLKAAMVVGIPGEYAGMAISLVASVFAAAALYRTGGFWAAALWLTAPTAIFTMMPYTESLFCAFAFWAWERARSDKWWQVAILASAACSVRVSGLFLIGALGIMILTWKFPRGTSVPERIIGWLQRAMYLLPPAGVMVLYAAYLKKLTGSWMMWYEAQAMGWSRGWTAPWQSVRTTFDVILSTQYDNSPGWDLVFSFEILSMAFGLLAVGFLLRRRMWAEAAWVGVQVLAFSTSEWLFSVNRAVLLWFPLWLIAAELIAWKPATRRGVIIHRVVHISWMIGSVVIMMWWARMFYLGQWSS</sequence>
<feature type="transmembrane region" description="Helical" evidence="13">
    <location>
        <begin position="667"/>
        <end position="692"/>
    </location>
</feature>
<dbReference type="EMBL" id="NMVO01000001">
    <property type="protein sequence ID" value="OYO17549.1"/>
    <property type="molecule type" value="Genomic_DNA"/>
</dbReference>
<keyword evidence="8 13" id="KW-0812">Transmembrane</keyword>
<keyword evidence="9" id="KW-0256">Endoplasmic reticulum</keyword>
<feature type="transmembrane region" description="Helical" evidence="13">
    <location>
        <begin position="779"/>
        <end position="799"/>
    </location>
</feature>
<dbReference type="GO" id="GO:0005886">
    <property type="term" value="C:plasma membrane"/>
    <property type="evidence" value="ECO:0007669"/>
    <property type="project" value="UniProtKB-SubCell"/>
</dbReference>
<feature type="transmembrane region" description="Helical" evidence="13">
    <location>
        <begin position="630"/>
        <end position="655"/>
    </location>
</feature>
<name>A0A255GP14_9ACTN</name>
<keyword evidence="10 13" id="KW-1133">Transmembrane helix</keyword>
<reference evidence="14 15" key="1">
    <citation type="submission" date="2017-07" db="EMBL/GenBank/DDBJ databases">
        <title>Draft whole genome sequences of clinical Proprionibacteriaceae strains.</title>
        <authorList>
            <person name="Bernier A.-M."/>
            <person name="Bernard K."/>
            <person name="Domingo M.-C."/>
        </authorList>
    </citation>
    <scope>NUCLEOTIDE SEQUENCE [LARGE SCALE GENOMIC DNA]</scope>
    <source>
        <strain evidence="14 15">NML 030167</strain>
    </source>
</reference>
<dbReference type="AlphaFoldDB" id="A0A255GP14"/>
<dbReference type="Proteomes" id="UP000215896">
    <property type="component" value="Unassembled WGS sequence"/>
</dbReference>
<evidence type="ECO:0000256" key="11">
    <source>
        <dbReference type="ARBA" id="ARBA00023136"/>
    </source>
</evidence>
<feature type="transmembrane region" description="Helical" evidence="13">
    <location>
        <begin position="858"/>
        <end position="876"/>
    </location>
</feature>
<comment type="caution">
    <text evidence="14">The sequence shown here is derived from an EMBL/GenBank/DDBJ whole genome shotgun (WGS) entry which is preliminary data.</text>
</comment>
<feature type="transmembrane region" description="Helical" evidence="13">
    <location>
        <begin position="315"/>
        <end position="335"/>
    </location>
</feature>
<feature type="transmembrane region" description="Helical" evidence="13">
    <location>
        <begin position="152"/>
        <end position="170"/>
    </location>
</feature>
<dbReference type="InterPro" id="IPR018584">
    <property type="entry name" value="GT87"/>
</dbReference>
<keyword evidence="7" id="KW-0808">Transferase</keyword>
<feature type="transmembrane region" description="Helical" evidence="13">
    <location>
        <begin position="124"/>
        <end position="140"/>
    </location>
</feature>
<feature type="transmembrane region" description="Helical" evidence="13">
    <location>
        <begin position="516"/>
        <end position="539"/>
    </location>
</feature>
<keyword evidence="4" id="KW-1003">Cell membrane</keyword>